<dbReference type="SUPFAM" id="SSF53850">
    <property type="entry name" value="Periplasmic binding protein-like II"/>
    <property type="match status" value="1"/>
</dbReference>
<dbReference type="PANTHER" id="PTHR30061">
    <property type="entry name" value="MALTOSE-BINDING PERIPLASMIC PROTEIN"/>
    <property type="match status" value="1"/>
</dbReference>
<organism evidence="5 6">
    <name type="scientific">Paracoccus denitrificans</name>
    <dbReference type="NCBI Taxonomy" id="266"/>
    <lineage>
        <taxon>Bacteria</taxon>
        <taxon>Pseudomonadati</taxon>
        <taxon>Pseudomonadota</taxon>
        <taxon>Alphaproteobacteria</taxon>
        <taxon>Rhodobacterales</taxon>
        <taxon>Paracoccaceae</taxon>
        <taxon>Paracoccus</taxon>
    </lineage>
</organism>
<gene>
    <name evidence="5" type="ORF">DI616_12855</name>
</gene>
<dbReference type="GO" id="GO:1901982">
    <property type="term" value="F:maltose binding"/>
    <property type="evidence" value="ECO:0007669"/>
    <property type="project" value="TreeGrafter"/>
</dbReference>
<dbReference type="CDD" id="cd13585">
    <property type="entry name" value="PBP2_TMBP_like"/>
    <property type="match status" value="1"/>
</dbReference>
<reference evidence="5 6" key="1">
    <citation type="journal article" date="2017" name="Nat. Commun.">
        <title>In situ click chemistry generation of cyclooxygenase-2 inhibitors.</title>
        <authorList>
            <person name="Bhardwaj A."/>
            <person name="Kaur J."/>
            <person name="Wuest M."/>
            <person name="Wuest F."/>
        </authorList>
    </citation>
    <scope>NUCLEOTIDE SEQUENCE [LARGE SCALE GENOMIC DNA]</scope>
    <source>
        <strain evidence="5">S2_012_000_R3_94</strain>
    </source>
</reference>
<dbReference type="EMBL" id="VAFL01000009">
    <property type="protein sequence ID" value="TKW66026.1"/>
    <property type="molecule type" value="Genomic_DNA"/>
</dbReference>
<comment type="similarity">
    <text evidence="1">Belongs to the bacterial solute-binding protein 1 family.</text>
</comment>
<evidence type="ECO:0000256" key="1">
    <source>
        <dbReference type="ARBA" id="ARBA00008520"/>
    </source>
</evidence>
<dbReference type="Proteomes" id="UP000315344">
    <property type="component" value="Unassembled WGS sequence"/>
</dbReference>
<sequence length="421" mass="45761">MNHLLSTSTFTLALVAGTAAMAQTELSMWYHGAGSSNAQEAEILAGIVEDFNASQGDWKVVVESFPQINYNDSIVAAALAGNLPDIVDVDGPNMPNWAWAGYLQPLPIDPAKVENFLPGVLGTWNDQLYSVGLWDAAVAMTTRASTLEKYGIRTPTLEEPWTREELDAALMTIKDSGDFAYPMDIGMADKGEWYPYAFGPFLWSFGGDMIDRETYASAEGVLNGDAALEFGEWWQSLFENELVPGTSQDMADHDNGFQNGQYAITWNGNWKALPYLEAYDDVIFLPAPDFGQGPKIGAASWQFAISAGTQHPEGAAAFIEFAIQDKYLAAFSDAIGLIPPTPEAAAMSKYYSEGAPMEVFYRLSEAQGMKRPVTPGYVVEALAFRKALTDIADGADVADALDTAVDEIDGDIERNQGYGHQ</sequence>
<dbReference type="AlphaFoldDB" id="A0A533I304"/>
<keyword evidence="2" id="KW-0813">Transport</keyword>
<evidence type="ECO:0000256" key="2">
    <source>
        <dbReference type="ARBA" id="ARBA00022448"/>
    </source>
</evidence>
<dbReference type="GO" id="GO:0015768">
    <property type="term" value="P:maltose transport"/>
    <property type="evidence" value="ECO:0007669"/>
    <property type="project" value="TreeGrafter"/>
</dbReference>
<evidence type="ECO:0000313" key="5">
    <source>
        <dbReference type="EMBL" id="TKW66026.1"/>
    </source>
</evidence>
<dbReference type="InterPro" id="IPR006059">
    <property type="entry name" value="SBP"/>
</dbReference>
<name>A0A533I304_PARDE</name>
<dbReference type="GO" id="GO:0042956">
    <property type="term" value="P:maltodextrin transmembrane transport"/>
    <property type="evidence" value="ECO:0007669"/>
    <property type="project" value="TreeGrafter"/>
</dbReference>
<dbReference type="Gene3D" id="3.40.190.10">
    <property type="entry name" value="Periplasmic binding protein-like II"/>
    <property type="match status" value="1"/>
</dbReference>
<protein>
    <submittedName>
        <fullName evidence="5">Sugar ABC transporter substrate-binding protein</fullName>
    </submittedName>
</protein>
<evidence type="ECO:0000256" key="3">
    <source>
        <dbReference type="ARBA" id="ARBA00022729"/>
    </source>
</evidence>
<feature type="signal peptide" evidence="4">
    <location>
        <begin position="1"/>
        <end position="22"/>
    </location>
</feature>
<dbReference type="PANTHER" id="PTHR30061:SF50">
    <property type="entry name" value="MALTOSE_MALTODEXTRIN-BINDING PERIPLASMIC PROTEIN"/>
    <property type="match status" value="1"/>
</dbReference>
<proteinExistence type="inferred from homology"/>
<feature type="chain" id="PRO_5022226113" evidence="4">
    <location>
        <begin position="23"/>
        <end position="421"/>
    </location>
</feature>
<accession>A0A533I304</accession>
<dbReference type="GO" id="GO:0055052">
    <property type="term" value="C:ATP-binding cassette (ABC) transporter complex, substrate-binding subunit-containing"/>
    <property type="evidence" value="ECO:0007669"/>
    <property type="project" value="TreeGrafter"/>
</dbReference>
<evidence type="ECO:0000313" key="6">
    <source>
        <dbReference type="Proteomes" id="UP000315344"/>
    </source>
</evidence>
<comment type="caution">
    <text evidence="5">The sequence shown here is derived from an EMBL/GenBank/DDBJ whole genome shotgun (WGS) entry which is preliminary data.</text>
</comment>
<keyword evidence="3 4" id="KW-0732">Signal</keyword>
<dbReference type="Pfam" id="PF13416">
    <property type="entry name" value="SBP_bac_8"/>
    <property type="match status" value="1"/>
</dbReference>
<evidence type="ECO:0000256" key="4">
    <source>
        <dbReference type="SAM" id="SignalP"/>
    </source>
</evidence>